<organism evidence="2 3">
    <name type="scientific">Deinococcus metalli</name>
    <dbReference type="NCBI Taxonomy" id="1141878"/>
    <lineage>
        <taxon>Bacteria</taxon>
        <taxon>Thermotogati</taxon>
        <taxon>Deinococcota</taxon>
        <taxon>Deinococci</taxon>
        <taxon>Deinococcales</taxon>
        <taxon>Deinococcaceae</taxon>
        <taxon>Deinococcus</taxon>
    </lineage>
</organism>
<dbReference type="EMBL" id="BNAJ01000001">
    <property type="protein sequence ID" value="GHF34761.1"/>
    <property type="molecule type" value="Genomic_DNA"/>
</dbReference>
<evidence type="ECO:0000313" key="1">
    <source>
        <dbReference type="EMBL" id="GHF34761.1"/>
    </source>
</evidence>
<protein>
    <recommendedName>
        <fullName evidence="5">DUF3558 domain-containing protein</fullName>
    </recommendedName>
</protein>
<reference evidence="4" key="2">
    <citation type="journal article" date="2019" name="Int. J. Syst. Evol. Microbiol.">
        <title>The Global Catalogue of Microorganisms (GCM) 10K type strain sequencing project: providing services to taxonomists for standard genome sequencing and annotation.</title>
        <authorList>
            <consortium name="The Broad Institute Genomics Platform"/>
            <consortium name="The Broad Institute Genome Sequencing Center for Infectious Disease"/>
            <person name="Wu L."/>
            <person name="Ma J."/>
        </authorList>
    </citation>
    <scope>NUCLEOTIDE SEQUENCE [LARGE SCALE GENOMIC DNA]</scope>
    <source>
        <strain evidence="4">CGMCC 1.18437</strain>
    </source>
</reference>
<dbReference type="AlphaFoldDB" id="A0A7W8NMF8"/>
<dbReference type="Proteomes" id="UP000539473">
    <property type="component" value="Unassembled WGS sequence"/>
</dbReference>
<sequence length="156" mass="16691">MARMLPIASALRAVWAGLLLGGAAHGLIVPMTGWVPVNGDANVWTDATGACLMREERSGQAFPAFSSPDDARAFALKLQVTLDKRVDAVVTQPIDRAGTWGVLAAYDYVQGGARYRVSQLYLSDRGILRTITGSSAVTGADACVNTMRDFIRYLAN</sequence>
<evidence type="ECO:0008006" key="5">
    <source>
        <dbReference type="Google" id="ProtNLM"/>
    </source>
</evidence>
<evidence type="ECO:0000313" key="2">
    <source>
        <dbReference type="EMBL" id="MBB5374646.1"/>
    </source>
</evidence>
<reference evidence="1" key="1">
    <citation type="journal article" date="2014" name="Int. J. Syst. Evol. Microbiol.">
        <title>Complete genome of a new Firmicutes species belonging to the dominant human colonic microbiota ('Ruminococcus bicirculans') reveals two chromosomes and a selective capacity to utilize plant glucans.</title>
        <authorList>
            <consortium name="NISC Comparative Sequencing Program"/>
            <person name="Wegmann U."/>
            <person name="Louis P."/>
            <person name="Goesmann A."/>
            <person name="Henrissat B."/>
            <person name="Duncan S.H."/>
            <person name="Flint H.J."/>
        </authorList>
    </citation>
    <scope>NUCLEOTIDE SEQUENCE</scope>
    <source>
        <strain evidence="1">CGMCC 1.18437</strain>
    </source>
</reference>
<reference evidence="1" key="4">
    <citation type="submission" date="2024-05" db="EMBL/GenBank/DDBJ databases">
        <authorList>
            <person name="Sun Q."/>
            <person name="Zhou Y."/>
        </authorList>
    </citation>
    <scope>NUCLEOTIDE SEQUENCE</scope>
    <source>
        <strain evidence="1">CGMCC 1.18437</strain>
    </source>
</reference>
<proteinExistence type="predicted"/>
<evidence type="ECO:0000313" key="4">
    <source>
        <dbReference type="Proteomes" id="UP000619376"/>
    </source>
</evidence>
<keyword evidence="4" id="KW-1185">Reference proteome</keyword>
<dbReference type="EMBL" id="JACHFK010000001">
    <property type="protein sequence ID" value="MBB5374646.1"/>
    <property type="molecule type" value="Genomic_DNA"/>
</dbReference>
<dbReference type="Proteomes" id="UP000619376">
    <property type="component" value="Unassembled WGS sequence"/>
</dbReference>
<evidence type="ECO:0000313" key="3">
    <source>
        <dbReference type="Proteomes" id="UP000539473"/>
    </source>
</evidence>
<dbReference type="RefSeq" id="WP_229831811.1">
    <property type="nucleotide sequence ID" value="NZ_BNAJ01000001.1"/>
</dbReference>
<reference evidence="2 3" key="3">
    <citation type="submission" date="2020-08" db="EMBL/GenBank/DDBJ databases">
        <title>Genomic Encyclopedia of Type Strains, Phase IV (KMG-IV): sequencing the most valuable type-strain genomes for metagenomic binning, comparative biology and taxonomic classification.</title>
        <authorList>
            <person name="Goeker M."/>
        </authorList>
    </citation>
    <scope>NUCLEOTIDE SEQUENCE [LARGE SCALE GENOMIC DNA]</scope>
    <source>
        <strain evidence="2 3">DSM 27521</strain>
    </source>
</reference>
<comment type="caution">
    <text evidence="2">The sequence shown here is derived from an EMBL/GenBank/DDBJ whole genome shotgun (WGS) entry which is preliminary data.</text>
</comment>
<accession>A0A7W8NMF8</accession>
<gene>
    <name evidence="1" type="ORF">GCM10017781_09510</name>
    <name evidence="2" type="ORF">HNQ07_000090</name>
</gene>
<name>A0A7W8NMF8_9DEIO</name>